<accession>A0A1I4XK73</accession>
<dbReference type="InterPro" id="IPR015003">
    <property type="entry name" value="DUF1853"/>
</dbReference>
<dbReference type="Pfam" id="PF08907">
    <property type="entry name" value="DUF1853"/>
    <property type="match status" value="1"/>
</dbReference>
<evidence type="ECO:0008006" key="3">
    <source>
        <dbReference type="Google" id="ProtNLM"/>
    </source>
</evidence>
<evidence type="ECO:0000313" key="1">
    <source>
        <dbReference type="EMBL" id="SFN26328.1"/>
    </source>
</evidence>
<dbReference type="OrthoDB" id="378654at2"/>
<dbReference type="EMBL" id="FOUR01000006">
    <property type="protein sequence ID" value="SFN26328.1"/>
    <property type="molecule type" value="Genomic_DNA"/>
</dbReference>
<reference evidence="2" key="1">
    <citation type="submission" date="2016-10" db="EMBL/GenBank/DDBJ databases">
        <authorList>
            <person name="Varghese N."/>
            <person name="Submissions S."/>
        </authorList>
    </citation>
    <scope>NUCLEOTIDE SEQUENCE [LARGE SCALE GENOMIC DNA]</scope>
    <source>
        <strain evidence="2">CGMCC 1.6775</strain>
    </source>
</reference>
<dbReference type="Proteomes" id="UP000199339">
    <property type="component" value="Unassembled WGS sequence"/>
</dbReference>
<sequence>MDDISIGDIPYALRSPAVRHLAWLCHTPQLLSSPLSFEPARYLPPNHLEKLRAWDHDLQVAPALLREPPQRRLGFYFERLYQVLLEELLGWEILLKNQQIQSNGRTIGELDFVVHNQIDDRIEHHEIAVKYYLGVPGTEHPTLWYGPNARDRLDLKTDNLIHHQSRRTHQPETRALLEQLDISGPLTARIFMPGYLFYPDGNSISAPDYVPDNHLRGSWLYLSAARARDTSQWVPLHKPHWIGPWLQDEPPAPETTLEALERIERHAVPALFAVLENDADTGFWRETDRIFVVPENWP</sequence>
<keyword evidence="2" id="KW-1185">Reference proteome</keyword>
<protein>
    <recommendedName>
        <fullName evidence="3">DUF1853 family protein</fullName>
    </recommendedName>
</protein>
<evidence type="ECO:0000313" key="2">
    <source>
        <dbReference type="Proteomes" id="UP000199339"/>
    </source>
</evidence>
<organism evidence="1 2">
    <name type="scientific">Marinobacter pelagius</name>
    <dbReference type="NCBI Taxonomy" id="379482"/>
    <lineage>
        <taxon>Bacteria</taxon>
        <taxon>Pseudomonadati</taxon>
        <taxon>Pseudomonadota</taxon>
        <taxon>Gammaproteobacteria</taxon>
        <taxon>Pseudomonadales</taxon>
        <taxon>Marinobacteraceae</taxon>
        <taxon>Marinobacter</taxon>
    </lineage>
</organism>
<dbReference type="AlphaFoldDB" id="A0A1I4XK73"/>
<name>A0A1I4XK73_9GAMM</name>
<proteinExistence type="predicted"/>
<dbReference type="RefSeq" id="WP_092004355.1">
    <property type="nucleotide sequence ID" value="NZ_FOUR01000006.1"/>
</dbReference>
<gene>
    <name evidence="1" type="ORF">SAMN04487961_2629</name>
</gene>